<evidence type="ECO:0000256" key="1">
    <source>
        <dbReference type="SAM" id="SignalP"/>
    </source>
</evidence>
<protein>
    <submittedName>
        <fullName evidence="2">Uncharacterized protein</fullName>
    </submittedName>
</protein>
<evidence type="ECO:0000313" key="3">
    <source>
        <dbReference type="Proteomes" id="UP000030750"/>
    </source>
</evidence>
<keyword evidence="3" id="KW-1185">Reference proteome</keyword>
<proteinExistence type="predicted"/>
<feature type="chain" id="PRO_5004674730" evidence="1">
    <location>
        <begin position="20"/>
        <end position="415"/>
    </location>
</feature>
<keyword evidence="1" id="KW-0732">Signal</keyword>
<dbReference type="AlphaFoldDB" id="U6LM11"/>
<reference evidence="2" key="2">
    <citation type="submission" date="2013-10" db="EMBL/GenBank/DDBJ databases">
        <authorList>
            <person name="Aslett M."/>
        </authorList>
    </citation>
    <scope>NUCLEOTIDE SEQUENCE [LARGE SCALE GENOMIC DNA]</scope>
    <source>
        <strain evidence="2">Houghton</strain>
    </source>
</reference>
<sequence length="415" mass="45414">MLLRGLFFCLFCLFSFVSGAEVMKEGAGLLVEVLKEAGLDLSSPQVLEALSMVQQMDQDLLETVSETGGDSSKSTTEDDKYLLGALRQLKKIRGSSWFKALVKKSKQKQKNNECMMLKEEGIIPQAKNAPLKSFGYPRFDTNTKKMVVFPGVALTRVNNFLAPIKVGAQDFVIQGDAPSVLLFLDCFSQYEVIGSVLTEGGHWDSTPQSQSPVYIQLQNTGPEAFNSVREMLLHQSLNSLLKTIGPTSGLVEGLQEAAGSSSSSSSGSNAGALGIKGIKKTRKYLTQKWWWLKQVYGLASLLGVSTGEAKQALKEISRQQTFAGRARRFLQLLQQAQKRDKQQDSEMWRDSSAISLNEPFTLTITMYPKPSHNVRATAALSSSRVSVAEVFAALSKFFLSKGIGDSAADLAQLLK</sequence>
<name>U6LM11_9EIME</name>
<feature type="signal peptide" evidence="1">
    <location>
        <begin position="1"/>
        <end position="19"/>
    </location>
</feature>
<organism evidence="2 3">
    <name type="scientific">Eimeria brunetti</name>
    <dbReference type="NCBI Taxonomy" id="51314"/>
    <lineage>
        <taxon>Eukaryota</taxon>
        <taxon>Sar</taxon>
        <taxon>Alveolata</taxon>
        <taxon>Apicomplexa</taxon>
        <taxon>Conoidasida</taxon>
        <taxon>Coccidia</taxon>
        <taxon>Eucoccidiorida</taxon>
        <taxon>Eimeriorina</taxon>
        <taxon>Eimeriidae</taxon>
        <taxon>Eimeria</taxon>
    </lineage>
</organism>
<dbReference type="VEuPathDB" id="ToxoDB:EBH_0032420"/>
<dbReference type="Proteomes" id="UP000030750">
    <property type="component" value="Unassembled WGS sequence"/>
</dbReference>
<reference evidence="2" key="1">
    <citation type="submission" date="2013-10" db="EMBL/GenBank/DDBJ databases">
        <title>Genomic analysis of the causative agents of coccidiosis in chickens.</title>
        <authorList>
            <person name="Reid A.J."/>
            <person name="Blake D."/>
            <person name="Billington K."/>
            <person name="Browne H."/>
            <person name="Dunn M."/>
            <person name="Hung S."/>
            <person name="Kawahara F."/>
            <person name="Miranda-Saavedra D."/>
            <person name="Mourier T."/>
            <person name="Nagra H."/>
            <person name="Otto T.D."/>
            <person name="Rawlings N."/>
            <person name="Sanchez A."/>
            <person name="Sanders M."/>
            <person name="Subramaniam C."/>
            <person name="Tay Y."/>
            <person name="Dear P."/>
            <person name="Doerig C."/>
            <person name="Gruber A."/>
            <person name="Parkinson J."/>
            <person name="Shirley M."/>
            <person name="Wan K.L."/>
            <person name="Berriman M."/>
            <person name="Tomley F."/>
            <person name="Pain A."/>
        </authorList>
    </citation>
    <scope>NUCLEOTIDE SEQUENCE [LARGE SCALE GENOMIC DNA]</scope>
    <source>
        <strain evidence="2">Houghton</strain>
    </source>
</reference>
<accession>U6LM11</accession>
<dbReference type="EMBL" id="HG712149">
    <property type="protein sequence ID" value="CDJ50293.1"/>
    <property type="molecule type" value="Genomic_DNA"/>
</dbReference>
<gene>
    <name evidence="2" type="ORF">EBH_0032420</name>
</gene>
<dbReference type="OrthoDB" id="333293at2759"/>
<evidence type="ECO:0000313" key="2">
    <source>
        <dbReference type="EMBL" id="CDJ50293.1"/>
    </source>
</evidence>